<dbReference type="STRING" id="29349.CLOTH_18050"/>
<dbReference type="AlphaFoldDB" id="A0A1V4I4V5"/>
<comment type="caution">
    <text evidence="2">The sequence shown here is derived from an EMBL/GenBank/DDBJ whole genome shotgun (WGS) entry which is preliminary data.</text>
</comment>
<feature type="transmembrane region" description="Helical" evidence="1">
    <location>
        <begin position="157"/>
        <end position="179"/>
    </location>
</feature>
<feature type="transmembrane region" description="Helical" evidence="1">
    <location>
        <begin position="199"/>
        <end position="219"/>
    </location>
</feature>
<protein>
    <recommendedName>
        <fullName evidence="4">Alpha-glucosidase</fullName>
    </recommendedName>
</protein>
<keyword evidence="1" id="KW-0472">Membrane</keyword>
<evidence type="ECO:0008006" key="4">
    <source>
        <dbReference type="Google" id="ProtNLM"/>
    </source>
</evidence>
<dbReference type="Proteomes" id="UP000190140">
    <property type="component" value="Unassembled WGS sequence"/>
</dbReference>
<keyword evidence="1" id="KW-0812">Transmembrane</keyword>
<keyword evidence="1" id="KW-1133">Transmembrane helix</keyword>
<dbReference type="RefSeq" id="WP_331722072.1">
    <property type="nucleotide sequence ID" value="NZ_MZGW01000009.1"/>
</dbReference>
<feature type="transmembrane region" description="Helical" evidence="1">
    <location>
        <begin position="128"/>
        <end position="145"/>
    </location>
</feature>
<evidence type="ECO:0000256" key="1">
    <source>
        <dbReference type="SAM" id="Phobius"/>
    </source>
</evidence>
<dbReference type="EMBL" id="MZGW01000009">
    <property type="protein sequence ID" value="OPJ54993.1"/>
    <property type="molecule type" value="Genomic_DNA"/>
</dbReference>
<sequence>MMKTTEILQVLNELKGKVQSTTLIESKRKEKYLNELSMIASEYEKIEVDQHLKDVYNSLVKKGKELKGEFKIDADVKNLYGKIEYYIRYLKAAKADFKGETNYLNKYIKAFILTSILFMALSPQYFGFILPAVFFVPIFLGLRGVKNRSKQGFNLSLAVIPVALMTSFIWIRYGIYAITNYQKAIMDVASDTGRSESTAKALVTIPPILAVILLAFALVQAYRGYKSKDLFV</sequence>
<proteinExistence type="predicted"/>
<name>A0A1V4I4V5_9FIRM</name>
<evidence type="ECO:0000313" key="3">
    <source>
        <dbReference type="Proteomes" id="UP000190140"/>
    </source>
</evidence>
<reference evidence="2 3" key="1">
    <citation type="submission" date="2017-03" db="EMBL/GenBank/DDBJ databases">
        <title>Genome sequence of Clostridium thermoalcaliphilum DSM 7309.</title>
        <authorList>
            <person name="Poehlein A."/>
            <person name="Daniel R."/>
        </authorList>
    </citation>
    <scope>NUCLEOTIDE SEQUENCE [LARGE SCALE GENOMIC DNA]</scope>
    <source>
        <strain evidence="2 3">DSM 7309</strain>
    </source>
</reference>
<organism evidence="2 3">
    <name type="scientific">Alkalithermobacter paradoxus</name>
    <dbReference type="NCBI Taxonomy" id="29349"/>
    <lineage>
        <taxon>Bacteria</taxon>
        <taxon>Bacillati</taxon>
        <taxon>Bacillota</taxon>
        <taxon>Clostridia</taxon>
        <taxon>Peptostreptococcales</taxon>
        <taxon>Tepidibacteraceae</taxon>
        <taxon>Alkalithermobacter</taxon>
    </lineage>
</organism>
<evidence type="ECO:0000313" key="2">
    <source>
        <dbReference type="EMBL" id="OPJ54993.1"/>
    </source>
</evidence>
<keyword evidence="3" id="KW-1185">Reference proteome</keyword>
<accession>A0A1V4I4V5</accession>
<gene>
    <name evidence="2" type="ORF">CLOTH_18050</name>
</gene>